<feature type="non-terminal residue" evidence="5">
    <location>
        <position position="1"/>
    </location>
</feature>
<dbReference type="PROSITE" id="PS50158">
    <property type="entry name" value="ZF_CCHC"/>
    <property type="match status" value="1"/>
</dbReference>
<feature type="compositionally biased region" description="Basic and acidic residues" evidence="3">
    <location>
        <begin position="1013"/>
        <end position="1028"/>
    </location>
</feature>
<feature type="region of interest" description="Disordered" evidence="3">
    <location>
        <begin position="1477"/>
        <end position="1508"/>
    </location>
</feature>
<reference evidence="5" key="1">
    <citation type="journal article" date="2019" name="Sci. Rep.">
        <title>Draft genome of Tanacetum cinerariifolium, the natural source of mosquito coil.</title>
        <authorList>
            <person name="Yamashiro T."/>
            <person name="Shiraishi A."/>
            <person name="Satake H."/>
            <person name="Nakayama K."/>
        </authorList>
    </citation>
    <scope>NUCLEOTIDE SEQUENCE</scope>
</reference>
<feature type="coiled-coil region" evidence="2">
    <location>
        <begin position="793"/>
        <end position="820"/>
    </location>
</feature>
<keyword evidence="1" id="KW-0479">Metal-binding</keyword>
<dbReference type="InterPro" id="IPR013103">
    <property type="entry name" value="RVT_2"/>
</dbReference>
<feature type="region of interest" description="Disordered" evidence="3">
    <location>
        <begin position="979"/>
        <end position="1028"/>
    </location>
</feature>
<keyword evidence="2" id="KW-0175">Coiled coil</keyword>
<feature type="coiled-coil region" evidence="2">
    <location>
        <begin position="1539"/>
        <end position="1573"/>
    </location>
</feature>
<dbReference type="SUPFAM" id="SSF57756">
    <property type="entry name" value="Retrovirus zinc finger-like domains"/>
    <property type="match status" value="1"/>
</dbReference>
<protein>
    <submittedName>
        <fullName evidence="5">Putative ribonuclease H-like domain-containing protein</fullName>
    </submittedName>
</protein>
<keyword evidence="1" id="KW-0862">Zinc</keyword>
<evidence type="ECO:0000256" key="2">
    <source>
        <dbReference type="SAM" id="Coils"/>
    </source>
</evidence>
<feature type="compositionally biased region" description="Basic and acidic residues" evidence="3">
    <location>
        <begin position="986"/>
        <end position="1000"/>
    </location>
</feature>
<dbReference type="InterPro" id="IPR036875">
    <property type="entry name" value="Znf_CCHC_sf"/>
</dbReference>
<comment type="caution">
    <text evidence="5">The sequence shown here is derived from an EMBL/GenBank/DDBJ whole genome shotgun (WGS) entry which is preliminary data.</text>
</comment>
<accession>A0A6L2MJY9</accession>
<sequence>ELLDTPIDFSNFIMHRLNVDTLTPDLLASPTYELMRGSCTSLTELEYHLEEVYKETTDQLDWVNPEGQQYPHNLLQPLPLIPDNRGRRLPSMGMRLTGSLLEMSTLRGGSSLSLSSRLWNGTTTSIWIGFHYQKKLNPTKPDTYRPDLRRREAYMAHSNPRGFIYQNKDKKNRLMRIDELHKFSDGTLNDVCNALDDRLKGIRMQYLTSTIWRKGLGLTYALSTITTQQPTEGELDLLFEAMYDDHIGDNITPLNLKWLFKNKHDKENTVIQNKTRLVVRGYRQEEGIDFKESFALVARMEAIRIFLVYAVHKSFIVFQMDVKTVFLHGTLKKDVYMCQPEGFIDADYPSHVYKLKKALYGLKQAPRAWYDELSTFLLHNHFFKGTINLTLFIRSFDDNILVDSGFELIGFSDADYVGCKDTFKSTSGGAQFLDTLIDFFIKWFMDLHGNTQRPTNYCFLRSYKAVKVRYIRSMIQPEPEGSAQEHSLRESRSPRIKQYFLMTDYSLWEVILNGDSPAPTRVVKGVLQPVAPTMAEQKLAKKNELKAYEKRFGGNTETKKVQKTLLKQQYENFTGSSSENLDQIHDRLQKLISQLEILRVSLSHEDINLNLKIYKAEVKNSSSIGTTTQNLAFVSSSNTTSTTEPVNAAASVSAVCTKMPMYSLPNVDSLSNEVIYSFFASQSSSPQLDNEDLKQIDVECYNCHKKGHFARECRSPKDSRRNGAYEPQRRNVPAEEEPTIYALMAFSSLSSSSDNEVVSCSKACVESVEARLLVYKQNESVFEEDIKLLKLEVQLRDNALVTLRQKLKKAEQERDDLKLKFDFDDYLSSESDESWPPSSLYDRFQSSDGYHILSPTKPDQDLSPTYRPSAPIIKDWVSDSKDKSETKTLQIVPRNMSYLFDFKEFNGGYVAFGGSGHTWLFDIDSLTKTMNYQPVTASNQSNPSTGFQDIFDAEKVREESDQQYVLFLVWSFGSTNPQNTDGEAAFDGKKPEFDEKKPESEVNVSPSRSAQSKKQDDKTKREAKGKSPVESFTRYRDLSAEFEDFFEDIINDVNAAELEDIIYSDDEDNAGVEADFNNLETSITVSPIPITRVHKDHHMFNDDFYTCMFACFLSQEEPKRVHQALKDLSWIKAMQEELLQFKMQKVWILVDFPYGKRAIGTKWVFRNKKDERGIVVRNKTRLITQGHTQEEGIDYEEVFAPVARIEAIRLFFAYASFMGFMVYQIDVKSAFLYGTIEKEVYVCQPLGFEDLDHPDKVYKVVKALYGLHQALRAWYETLANYLLENSIQQGKIDQTLFIKRQKDRKSASTPIDTEKPLLKDPDDQMVSGKDSTNPLMADNLPKIVWYSTHHVTLMKSWLVQKQTALSKDKANPLIVDSLLKTIWSSIHHLLINEVLTIPGEMATGNLLTHSTKYTSPALTQKVFANMRRVGKGFFGVETPLFEGMLVAQEVKEGDVDENVEHVNAGVVTEGDVSVAHDEVSTADEEPSIPSLTPPTPPLQPSQDIPSTSQDAKIPINLLQEVINTCITLTRRVEHLELNKIAQALEITKLKRRVKKLERRNKVKVLKLRRLQKVGTSQRIDTSNDTMMEDVSNQGRMIADIDANADVVLEEVKEVAADAKADQEEAIVNESVDIQGRTAESQAKIYKIDLDHANKVLSLQEDKTEPAEVQKVVDVVTTTKIITKVVTAASITITTAEVPDPVATTTVAVPKLTAPPRRRTKGVVIWDPEESFTTTSIIIPAETKSKDNGKWILVEEPKPLKKQAQIKQDEKYARELEAELNRTIDWDEVIEHVKMKAKEDLAVKRYQALKKKPQTEAQARKNIMIYLKNVAGFKMDYFKGMSYDDIQESRALKRINETSAKKAAKRRMLDEEVEELKRHLQIVPNEDDDVYTEATPLALKVTVVDYEIINMNNKPYYKIIRVDGTHQLYISFLTLLRNFDREDLEALWVLVKERFSTANPKNFSNDFLLITLGAMFKKLDIHAQV</sequence>
<dbReference type="SMART" id="SM00343">
    <property type="entry name" value="ZnF_C2HC"/>
    <property type="match status" value="1"/>
</dbReference>
<dbReference type="GO" id="GO:0008270">
    <property type="term" value="F:zinc ion binding"/>
    <property type="evidence" value="ECO:0007669"/>
    <property type="project" value="UniProtKB-KW"/>
</dbReference>
<feature type="compositionally biased region" description="Polar residues" evidence="3">
    <location>
        <begin position="1002"/>
        <end position="1012"/>
    </location>
</feature>
<organism evidence="5">
    <name type="scientific">Tanacetum cinerariifolium</name>
    <name type="common">Dalmatian daisy</name>
    <name type="synonym">Chrysanthemum cinerariifolium</name>
    <dbReference type="NCBI Taxonomy" id="118510"/>
    <lineage>
        <taxon>Eukaryota</taxon>
        <taxon>Viridiplantae</taxon>
        <taxon>Streptophyta</taxon>
        <taxon>Embryophyta</taxon>
        <taxon>Tracheophyta</taxon>
        <taxon>Spermatophyta</taxon>
        <taxon>Magnoliopsida</taxon>
        <taxon>eudicotyledons</taxon>
        <taxon>Gunneridae</taxon>
        <taxon>Pentapetalae</taxon>
        <taxon>asterids</taxon>
        <taxon>campanulids</taxon>
        <taxon>Asterales</taxon>
        <taxon>Asteraceae</taxon>
        <taxon>Asteroideae</taxon>
        <taxon>Anthemideae</taxon>
        <taxon>Anthemidinae</taxon>
        <taxon>Tanacetum</taxon>
    </lineage>
</organism>
<feature type="domain" description="CCHC-type" evidence="4">
    <location>
        <begin position="700"/>
        <end position="715"/>
    </location>
</feature>
<evidence type="ECO:0000256" key="1">
    <source>
        <dbReference type="PROSITE-ProRule" id="PRU00047"/>
    </source>
</evidence>
<dbReference type="GO" id="GO:0003676">
    <property type="term" value="F:nucleic acid binding"/>
    <property type="evidence" value="ECO:0007669"/>
    <property type="project" value="InterPro"/>
</dbReference>
<gene>
    <name evidence="5" type="ORF">Tci_044563</name>
</gene>
<evidence type="ECO:0000259" key="4">
    <source>
        <dbReference type="PROSITE" id="PS50158"/>
    </source>
</evidence>
<keyword evidence="1" id="KW-0863">Zinc-finger</keyword>
<dbReference type="EMBL" id="BKCJ010006521">
    <property type="protein sequence ID" value="GEU72585.1"/>
    <property type="molecule type" value="Genomic_DNA"/>
</dbReference>
<evidence type="ECO:0000256" key="3">
    <source>
        <dbReference type="SAM" id="MobiDB-lite"/>
    </source>
</evidence>
<evidence type="ECO:0000313" key="5">
    <source>
        <dbReference type="EMBL" id="GEU72585.1"/>
    </source>
</evidence>
<dbReference type="Pfam" id="PF07727">
    <property type="entry name" value="RVT_2"/>
    <property type="match status" value="2"/>
</dbReference>
<dbReference type="InterPro" id="IPR001878">
    <property type="entry name" value="Znf_CCHC"/>
</dbReference>
<feature type="region of interest" description="Disordered" evidence="3">
    <location>
        <begin position="714"/>
        <end position="733"/>
    </location>
</feature>
<name>A0A6L2MJY9_TANCI</name>
<dbReference type="Gene3D" id="4.10.60.10">
    <property type="entry name" value="Zinc finger, CCHC-type"/>
    <property type="match status" value="1"/>
</dbReference>
<proteinExistence type="predicted"/>